<dbReference type="AlphaFoldDB" id="A0A1V2ZW58"/>
<accession>A0A1V2ZW58</accession>
<dbReference type="STRING" id="252474.B1A74_12015"/>
<reference evidence="1 2" key="1">
    <citation type="submission" date="2017-02" db="EMBL/GenBank/DDBJ databases">
        <title>Genomic diversity within the haloalkaliphilic genus Thioalkalivibrio.</title>
        <authorList>
            <person name="Ahn A.-C."/>
            <person name="Meier-Kolthoff J."/>
            <person name="Overmars L."/>
            <person name="Richter M."/>
            <person name="Woyke T."/>
            <person name="Sorokin D.Y."/>
            <person name="Muyzer G."/>
        </authorList>
    </citation>
    <scope>NUCLEOTIDE SEQUENCE [LARGE SCALE GENOMIC DNA]</scope>
    <source>
        <strain evidence="1 2">HL17</strain>
    </source>
</reference>
<keyword evidence="2" id="KW-1185">Reference proteome</keyword>
<feature type="non-terminal residue" evidence="1">
    <location>
        <position position="1"/>
    </location>
</feature>
<evidence type="ECO:0000313" key="2">
    <source>
        <dbReference type="Proteomes" id="UP000189177"/>
    </source>
</evidence>
<dbReference type="InterPro" id="IPR038475">
    <property type="entry name" value="RecG_C_sf"/>
</dbReference>
<dbReference type="RefSeq" id="WP_279625495.1">
    <property type="nucleotide sequence ID" value="NZ_MUZR01000056.1"/>
</dbReference>
<protein>
    <submittedName>
        <fullName evidence="1">Transcriptional regulator</fullName>
    </submittedName>
</protein>
<gene>
    <name evidence="1" type="ORF">B1A74_12015</name>
</gene>
<proteinExistence type="predicted"/>
<name>A0A1V2ZW58_9GAMM</name>
<dbReference type="Gene3D" id="3.30.565.60">
    <property type="match status" value="1"/>
</dbReference>
<dbReference type="EMBL" id="MUZR01000056">
    <property type="protein sequence ID" value="OOC09221.1"/>
    <property type="molecule type" value="Genomic_DNA"/>
</dbReference>
<dbReference type="PANTHER" id="PTHR30595">
    <property type="entry name" value="GLPR-RELATED TRANSCRIPTIONAL REPRESSOR"/>
    <property type="match status" value="1"/>
</dbReference>
<organism evidence="1 2">
    <name type="scientific">Thioalkalivibrio halophilus</name>
    <dbReference type="NCBI Taxonomy" id="252474"/>
    <lineage>
        <taxon>Bacteria</taxon>
        <taxon>Pseudomonadati</taxon>
        <taxon>Pseudomonadota</taxon>
        <taxon>Gammaproteobacteria</taxon>
        <taxon>Chromatiales</taxon>
        <taxon>Ectothiorhodospiraceae</taxon>
        <taxon>Thioalkalivibrio</taxon>
    </lineage>
</organism>
<dbReference type="Proteomes" id="UP000189177">
    <property type="component" value="Unassembled WGS sequence"/>
</dbReference>
<evidence type="ECO:0000313" key="1">
    <source>
        <dbReference type="EMBL" id="OOC09221.1"/>
    </source>
</evidence>
<dbReference type="PANTHER" id="PTHR30595:SF6">
    <property type="entry name" value="SCHLAFEN ALBA-2 DOMAIN-CONTAINING PROTEIN"/>
    <property type="match status" value="1"/>
</dbReference>
<comment type="caution">
    <text evidence="1">The sequence shown here is derived from an EMBL/GenBank/DDBJ whole genome shotgun (WGS) entry which is preliminary data.</text>
</comment>
<sequence>VGQRWNITNLGAILFATDLDRFDASLSRKAVRLVVYDGRNRAAKVSHRLDGAKGYACGFEGLVGYINDIVPHNEHIGRALREVRPVFPELAVRELVANALIHQDMTITGAGPQIEIFEDRMEITNPGRPLIQPDRMIDLPPRSRNEALASLMRRMRFCEEQGSGLDKVVAEVELYQLPPPWFRGDDNSMQVILYAPRSFANMTQEERIRACYQHAVLKFLTGGERMRNATLCERFGIDSRNASQASGVIKHALEAGLIKPADPEHPRAGYVPIWA</sequence>
<dbReference type="Pfam" id="PF13749">
    <property type="entry name" value="HATPase_c_4"/>
    <property type="match status" value="1"/>
</dbReference>